<evidence type="ECO:0000313" key="3">
    <source>
        <dbReference type="Proteomes" id="UP001203579"/>
    </source>
</evidence>
<keyword evidence="1" id="KW-1133">Transmembrane helix</keyword>
<sequence>MDYVTPRKVIAAVVVTVLVAALHFLTGGGLGFLWPIVAASCGAAAGFLIPPENRHRELPAPPVSEAGRLTTSLNSTRCSLHHRDIPAPVDRAWTEFDASATWVLNNWDRLDDAPSQQSLVRDMIEEHSSSLVKSYLEVTELNEPAAVKEVTEALGILNREMTEIRDAIAQNSVRGLQDHSMALKLQFGGTTPSADSKEV</sequence>
<evidence type="ECO:0008006" key="4">
    <source>
        <dbReference type="Google" id="ProtNLM"/>
    </source>
</evidence>
<reference evidence="2 3" key="1">
    <citation type="submission" date="2022-05" db="EMBL/GenBank/DDBJ databases">
        <title>Corynebacterium sp. B5-R-101 sp. nov., isolated from human feces.</title>
        <authorList>
            <person name="Shamsuzzaman M."/>
            <person name="Dahal R.H."/>
        </authorList>
    </citation>
    <scope>NUCLEOTIDE SEQUENCE [LARGE SCALE GENOMIC DNA]</scope>
    <source>
        <strain evidence="2 3">B5-R-101</strain>
    </source>
</reference>
<keyword evidence="1" id="KW-0812">Transmembrane</keyword>
<feature type="transmembrane region" description="Helical" evidence="1">
    <location>
        <begin position="9"/>
        <end position="26"/>
    </location>
</feature>
<accession>A0ABT0TCG9</accession>
<dbReference type="EMBL" id="JAMKFF010000013">
    <property type="protein sequence ID" value="MCL8494774.1"/>
    <property type="molecule type" value="Genomic_DNA"/>
</dbReference>
<name>A0ABT0TCG9_9CORY</name>
<gene>
    <name evidence="2" type="ORF">M5J06_11700</name>
</gene>
<proteinExistence type="predicted"/>
<keyword evidence="3" id="KW-1185">Reference proteome</keyword>
<organism evidence="2 3">
    <name type="scientific">Corynebacterium intestinale</name>
    <dbReference type="NCBI Taxonomy" id="2943492"/>
    <lineage>
        <taxon>Bacteria</taxon>
        <taxon>Bacillati</taxon>
        <taxon>Actinomycetota</taxon>
        <taxon>Actinomycetes</taxon>
        <taxon>Mycobacteriales</taxon>
        <taxon>Corynebacteriaceae</taxon>
        <taxon>Corynebacterium</taxon>
    </lineage>
</organism>
<keyword evidence="1" id="KW-0472">Membrane</keyword>
<evidence type="ECO:0000256" key="1">
    <source>
        <dbReference type="SAM" id="Phobius"/>
    </source>
</evidence>
<comment type="caution">
    <text evidence="2">The sequence shown here is derived from an EMBL/GenBank/DDBJ whole genome shotgun (WGS) entry which is preliminary data.</text>
</comment>
<dbReference type="RefSeq" id="WP_144014970.1">
    <property type="nucleotide sequence ID" value="NZ_JAMFTR010000013.1"/>
</dbReference>
<dbReference type="Proteomes" id="UP001203579">
    <property type="component" value="Unassembled WGS sequence"/>
</dbReference>
<evidence type="ECO:0000313" key="2">
    <source>
        <dbReference type="EMBL" id="MCL8494774.1"/>
    </source>
</evidence>
<protein>
    <recommendedName>
        <fullName evidence="4">Secreted protein</fullName>
    </recommendedName>
</protein>